<proteinExistence type="predicted"/>
<feature type="region of interest" description="Disordered" evidence="1">
    <location>
        <begin position="1"/>
        <end position="22"/>
    </location>
</feature>
<evidence type="ECO:0000313" key="3">
    <source>
        <dbReference type="Proteomes" id="UP000321424"/>
    </source>
</evidence>
<evidence type="ECO:0000313" key="2">
    <source>
        <dbReference type="EMBL" id="GEM38603.1"/>
    </source>
</evidence>
<dbReference type="EMBL" id="BJXA01000017">
    <property type="protein sequence ID" value="GEM38603.1"/>
    <property type="molecule type" value="Genomic_DNA"/>
</dbReference>
<feature type="compositionally biased region" description="Polar residues" evidence="1">
    <location>
        <begin position="1"/>
        <end position="20"/>
    </location>
</feature>
<reference evidence="2 3" key="1">
    <citation type="submission" date="2019-07" db="EMBL/GenBank/DDBJ databases">
        <title>Whole genome shotgun sequence of Nocardia ninae NBRC 108245.</title>
        <authorList>
            <person name="Hosoyama A."/>
            <person name="Uohara A."/>
            <person name="Ohji S."/>
            <person name="Ichikawa N."/>
        </authorList>
    </citation>
    <scope>NUCLEOTIDE SEQUENCE [LARGE SCALE GENOMIC DNA]</scope>
    <source>
        <strain evidence="2 3">NBRC 108245</strain>
    </source>
</reference>
<dbReference type="AlphaFoldDB" id="A0A511MD48"/>
<evidence type="ECO:0000256" key="1">
    <source>
        <dbReference type="SAM" id="MobiDB-lite"/>
    </source>
</evidence>
<protein>
    <submittedName>
        <fullName evidence="2">Uncharacterized protein</fullName>
    </submittedName>
</protein>
<dbReference type="Proteomes" id="UP000321424">
    <property type="component" value="Unassembled WGS sequence"/>
</dbReference>
<sequence length="84" mass="8635">MMPSNAVSSVSTPMGNSTSRAHGLRCGAVPPVFDPAPLPESALSVVVTDRTVTATVAGFPGRCATPDCYWYAVAVIAIEVSPVE</sequence>
<organism evidence="2 3">
    <name type="scientific">Nocardia ninae NBRC 108245</name>
    <dbReference type="NCBI Taxonomy" id="1210091"/>
    <lineage>
        <taxon>Bacteria</taxon>
        <taxon>Bacillati</taxon>
        <taxon>Actinomycetota</taxon>
        <taxon>Actinomycetes</taxon>
        <taxon>Mycobacteriales</taxon>
        <taxon>Nocardiaceae</taxon>
        <taxon>Nocardia</taxon>
    </lineage>
</organism>
<accession>A0A511MD48</accession>
<gene>
    <name evidence="2" type="ORF">NN4_31220</name>
</gene>
<comment type="caution">
    <text evidence="2">The sequence shown here is derived from an EMBL/GenBank/DDBJ whole genome shotgun (WGS) entry which is preliminary data.</text>
</comment>
<name>A0A511MD48_9NOCA</name>
<keyword evidence="3" id="KW-1185">Reference proteome</keyword>